<comment type="caution">
    <text evidence="5">The sequence shown here is derived from an EMBL/GenBank/DDBJ whole genome shotgun (WGS) entry which is preliminary data.</text>
</comment>
<organism evidence="5 6">
    <name type="scientific">Burkholderia cepacia</name>
    <name type="common">Pseudomonas cepacia</name>
    <dbReference type="NCBI Taxonomy" id="292"/>
    <lineage>
        <taxon>Bacteria</taxon>
        <taxon>Pseudomonadati</taxon>
        <taxon>Pseudomonadota</taxon>
        <taxon>Betaproteobacteria</taxon>
        <taxon>Burkholderiales</taxon>
        <taxon>Burkholderiaceae</taxon>
        <taxon>Burkholderia</taxon>
        <taxon>Burkholderia cepacia complex</taxon>
    </lineage>
</organism>
<dbReference type="Gene3D" id="2.30.110.50">
    <property type="match status" value="1"/>
</dbReference>
<evidence type="ECO:0000256" key="1">
    <source>
        <dbReference type="ARBA" id="ARBA00005558"/>
    </source>
</evidence>
<evidence type="ECO:0000259" key="3">
    <source>
        <dbReference type="Pfam" id="PF10106"/>
    </source>
</evidence>
<dbReference type="EMBL" id="JPGD01000005">
    <property type="protein sequence ID" value="KGC03886.1"/>
    <property type="molecule type" value="Genomic_DNA"/>
</dbReference>
<dbReference type="Pfam" id="PF13296">
    <property type="entry name" value="T6SS_Vgr"/>
    <property type="match status" value="1"/>
</dbReference>
<sequence>MALGLTDSGSLRYSDVFDAINRGLMQHGRLLTLRTPLGDNALTPVRAKGWSKIGRDYRWTVDAVSTRDDIELLALMHQQVSLFIQQPAAANSDAEYRPIHGFVYQIRRLGADGALSLYQIEFASALFFLGEGRDDYYWLDSDAVQSISTVFDKYPQLRGRYRFNLGSQPSTRTYTRQSESDLNLVHRLLEDEGWYFYWEHAPVKESEPPKTTLVIVDRISALPEAHDVAYSRSNTGDEINGLTQWVMQQTAQPMEFRSTSFDQDRPASSFAAGSLMETTTYTVQHYRDKETLSIPDVPATVYEPTTLGYPDSDSGARRAQIRTQAWDAMARRFIGVGGVRWLDSGSRFVLNDHPRHDAPDSKDREFLAVDMHWFILNNVPFARQSEAFPFSLQSEFDRVQAEYEQASVSRPRANDGSVGFFLMKMEAQHTDVVYRSPLEHKKPTMQVEHLLVGAPDGEEAWTNKNNEIRGRFAWDRQSKPDDYNTSPWLRVMQGDTGDGYGAVHVPRKGEWVAVGYWQGDCDRPFVMGRLPGGTTQQPWHSDVLKSGQQSRGFGNTGAYNALIHDDSTHQGGQRLTSYTGGTYHLFHQGYLIDQTGNTRGGYRGIGYKLHTDAFGAMRANQGMAISTQHKSPDAEQLDVREARQQLARAGNLVDSLSEASKGHQAADLKTGQDALKHFTDALELPQTPEAKGGRTAGGGTGTANAFKEPVMLLDSPAGIAASTQQSVHLAADQLINLVSGQTTTVASGQSLIVAALNLISIFAQNGGMKAIAGKGDIDIQAHAGVIDLAAQLALHIRSVTDVIEVASGKEIRILCGGAIIQISQDGSINIHSPGKIDFKAASYSFAGPARVDITNPAFKDSPTQKLSLNTFASPSSTGVIPVGMPYKLYADGVLVKQGVFDKSGQLPIDHHVVTQKYTLELANGVKHEIPVPGEYRDAANGKLANQGFPFHEGLAEGESEAPDRAKHRQHYFELLNPSSEA</sequence>
<dbReference type="InterPro" id="IPR028244">
    <property type="entry name" value="T6SS_Rhs_Vgr_dom"/>
</dbReference>
<reference evidence="5 6" key="1">
    <citation type="submission" date="2014-06" db="EMBL/GenBank/DDBJ databases">
        <authorList>
            <person name="Bishop-Lilly K.A."/>
            <person name="Broomall S.M."/>
            <person name="Chain P.S."/>
            <person name="Chertkov O."/>
            <person name="Coyne S.R."/>
            <person name="Daligault H.E."/>
            <person name="Davenport K.W."/>
            <person name="Erkkila T."/>
            <person name="Frey K.G."/>
            <person name="Gibbons H.S."/>
            <person name="Gu W."/>
            <person name="Jaissle J."/>
            <person name="Johnson S.L."/>
            <person name="Koroleva G.I."/>
            <person name="Ladner J.T."/>
            <person name="Lo C.-C."/>
            <person name="Minogue T.D."/>
            <person name="Munk C."/>
            <person name="Palacios G.F."/>
            <person name="Redden C.L."/>
            <person name="Rosenzweig C.N."/>
            <person name="Scholz M.B."/>
            <person name="Teshima H."/>
            <person name="Xu Y."/>
        </authorList>
    </citation>
    <scope>NUCLEOTIDE SEQUENCE [LARGE SCALE GENOMIC DNA]</scope>
    <source>
        <strain evidence="5 6">DWS 37UF10B-2</strain>
    </source>
</reference>
<dbReference type="InterPro" id="IPR037026">
    <property type="entry name" value="Vgr_OB-fold_dom_sf"/>
</dbReference>
<evidence type="ECO:0000313" key="6">
    <source>
        <dbReference type="Proteomes" id="UP000029575"/>
    </source>
</evidence>
<dbReference type="InterPro" id="IPR006533">
    <property type="entry name" value="T6SS_Vgr_RhsGE"/>
</dbReference>
<dbReference type="Gene3D" id="4.10.220.110">
    <property type="match status" value="1"/>
</dbReference>
<evidence type="ECO:0000259" key="2">
    <source>
        <dbReference type="Pfam" id="PF04717"/>
    </source>
</evidence>
<dbReference type="AlphaFoldDB" id="A0AA88Z4I9"/>
<dbReference type="NCBIfam" id="TIGR03361">
    <property type="entry name" value="VI_Rhs_Vgr"/>
    <property type="match status" value="1"/>
</dbReference>
<name>A0AA88Z4I9_BURCE</name>
<dbReference type="NCBIfam" id="TIGR01646">
    <property type="entry name" value="vgr_GE"/>
    <property type="match status" value="1"/>
</dbReference>
<dbReference type="InterPro" id="IPR017847">
    <property type="entry name" value="T6SS_RhsGE_Vgr_subset"/>
</dbReference>
<feature type="domain" description="Putative type VI secretion system Rhs element associated Vgr" evidence="4">
    <location>
        <begin position="556"/>
        <end position="659"/>
    </location>
</feature>
<feature type="domain" description="DUF2345" evidence="3">
    <location>
        <begin position="699"/>
        <end position="849"/>
    </location>
</feature>
<evidence type="ECO:0000313" key="5">
    <source>
        <dbReference type="EMBL" id="KGC03886.1"/>
    </source>
</evidence>
<dbReference type="Pfam" id="PF04717">
    <property type="entry name" value="Phage_base_V"/>
    <property type="match status" value="1"/>
</dbReference>
<accession>A0AA88Z4I9</accession>
<dbReference type="InterPro" id="IPR006531">
    <property type="entry name" value="Gp5/Vgr_OB"/>
</dbReference>
<feature type="domain" description="Gp5/Type VI secretion system Vgr protein OB-fold" evidence="2">
    <location>
        <begin position="478"/>
        <end position="529"/>
    </location>
</feature>
<evidence type="ECO:0000259" key="4">
    <source>
        <dbReference type="Pfam" id="PF13296"/>
    </source>
</evidence>
<dbReference type="Gene3D" id="3.55.50.10">
    <property type="entry name" value="Baseplate protein-like domains"/>
    <property type="match status" value="1"/>
</dbReference>
<gene>
    <name evidence="5" type="ORF">DM43_3182</name>
</gene>
<dbReference type="Pfam" id="PF10106">
    <property type="entry name" value="DUF2345"/>
    <property type="match status" value="1"/>
</dbReference>
<comment type="similarity">
    <text evidence="1">Belongs to the VgrG protein family.</text>
</comment>
<dbReference type="SUPFAM" id="SSF69255">
    <property type="entry name" value="gp5 N-terminal domain-like"/>
    <property type="match status" value="1"/>
</dbReference>
<dbReference type="Gene3D" id="2.40.50.230">
    <property type="entry name" value="Gp5 N-terminal domain"/>
    <property type="match status" value="1"/>
</dbReference>
<dbReference type="SUPFAM" id="SSF69279">
    <property type="entry name" value="Phage tail proteins"/>
    <property type="match status" value="2"/>
</dbReference>
<protein>
    <submittedName>
        <fullName evidence="5">Rhs element Vgr family protein</fullName>
    </submittedName>
</protein>
<dbReference type="Proteomes" id="UP000029575">
    <property type="component" value="Unassembled WGS sequence"/>
</dbReference>
<dbReference type="Pfam" id="PF05954">
    <property type="entry name" value="Phage_GPD"/>
    <property type="match status" value="1"/>
</dbReference>
<dbReference type="RefSeq" id="WP_034206963.1">
    <property type="nucleotide sequence ID" value="NZ_KN150854.1"/>
</dbReference>
<proteinExistence type="inferred from homology"/>
<dbReference type="InterPro" id="IPR018769">
    <property type="entry name" value="VgrG2_DUF2345"/>
</dbReference>